<organism evidence="2">
    <name type="scientific">Sesamum radiatum</name>
    <name type="common">Black benniseed</name>
    <dbReference type="NCBI Taxonomy" id="300843"/>
    <lineage>
        <taxon>Eukaryota</taxon>
        <taxon>Viridiplantae</taxon>
        <taxon>Streptophyta</taxon>
        <taxon>Embryophyta</taxon>
        <taxon>Tracheophyta</taxon>
        <taxon>Spermatophyta</taxon>
        <taxon>Magnoliopsida</taxon>
        <taxon>eudicotyledons</taxon>
        <taxon>Gunneridae</taxon>
        <taxon>Pentapetalae</taxon>
        <taxon>asterids</taxon>
        <taxon>lamiids</taxon>
        <taxon>Lamiales</taxon>
        <taxon>Pedaliaceae</taxon>
        <taxon>Sesamum</taxon>
    </lineage>
</organism>
<reference evidence="2" key="1">
    <citation type="submission" date="2020-06" db="EMBL/GenBank/DDBJ databases">
        <authorList>
            <person name="Li T."/>
            <person name="Hu X."/>
            <person name="Zhang T."/>
            <person name="Song X."/>
            <person name="Zhang H."/>
            <person name="Dai N."/>
            <person name="Sheng W."/>
            <person name="Hou X."/>
            <person name="Wei L."/>
        </authorList>
    </citation>
    <scope>NUCLEOTIDE SEQUENCE</scope>
    <source>
        <strain evidence="2">G02</strain>
        <tissue evidence="2">Leaf</tissue>
    </source>
</reference>
<protein>
    <submittedName>
        <fullName evidence="2">Uncharacterized protein</fullName>
    </submittedName>
</protein>
<gene>
    <name evidence="2" type="ORF">Sradi_3184200</name>
</gene>
<comment type="caution">
    <text evidence="2">The sequence shown here is derived from an EMBL/GenBank/DDBJ whole genome shotgun (WGS) entry which is preliminary data.</text>
</comment>
<evidence type="ECO:0000256" key="1">
    <source>
        <dbReference type="SAM" id="MobiDB-lite"/>
    </source>
</evidence>
<proteinExistence type="predicted"/>
<evidence type="ECO:0000313" key="2">
    <source>
        <dbReference type="EMBL" id="KAL0378787.1"/>
    </source>
</evidence>
<sequence length="110" mass="12891">MVLDFENQGYVLDKLLPMALPEGSSPEERVTLQTWLEDKWNINRIILSSITNDIQKQYDRLDDIALIMLRMKDIYVILDRHTRLLLQKHSSGPSWPRGPLYKVSGSKYYP</sequence>
<dbReference type="AlphaFoldDB" id="A0AAW2RF02"/>
<reference evidence="2" key="2">
    <citation type="journal article" date="2024" name="Plant">
        <title>Genomic evolution and insights into agronomic trait innovations of Sesamum species.</title>
        <authorList>
            <person name="Miao H."/>
            <person name="Wang L."/>
            <person name="Qu L."/>
            <person name="Liu H."/>
            <person name="Sun Y."/>
            <person name="Le M."/>
            <person name="Wang Q."/>
            <person name="Wei S."/>
            <person name="Zheng Y."/>
            <person name="Lin W."/>
            <person name="Duan Y."/>
            <person name="Cao H."/>
            <person name="Xiong S."/>
            <person name="Wang X."/>
            <person name="Wei L."/>
            <person name="Li C."/>
            <person name="Ma Q."/>
            <person name="Ju M."/>
            <person name="Zhao R."/>
            <person name="Li G."/>
            <person name="Mu C."/>
            <person name="Tian Q."/>
            <person name="Mei H."/>
            <person name="Zhang T."/>
            <person name="Gao T."/>
            <person name="Zhang H."/>
        </authorList>
    </citation>
    <scope>NUCLEOTIDE SEQUENCE</scope>
    <source>
        <strain evidence="2">G02</strain>
    </source>
</reference>
<dbReference type="EMBL" id="JACGWJ010000013">
    <property type="protein sequence ID" value="KAL0378787.1"/>
    <property type="molecule type" value="Genomic_DNA"/>
</dbReference>
<feature type="region of interest" description="Disordered" evidence="1">
    <location>
        <begin position="90"/>
        <end position="110"/>
    </location>
</feature>
<name>A0AAW2RF02_SESRA</name>
<accession>A0AAW2RF02</accession>